<dbReference type="EMBL" id="HBIZ01015248">
    <property type="protein sequence ID" value="CAE0756811.1"/>
    <property type="molecule type" value="Transcribed_RNA"/>
</dbReference>
<gene>
    <name evidence="10" type="ORF">PCAR00345_LOCUS9405</name>
</gene>
<dbReference type="GO" id="GO:0004571">
    <property type="term" value="F:mannosyl-oligosaccharide 1,2-alpha-mannosidase activity"/>
    <property type="evidence" value="ECO:0007669"/>
    <property type="project" value="InterPro"/>
</dbReference>
<reference evidence="10" key="1">
    <citation type="submission" date="2021-01" db="EMBL/GenBank/DDBJ databases">
        <authorList>
            <person name="Corre E."/>
            <person name="Pelletier E."/>
            <person name="Niang G."/>
            <person name="Scheremetjew M."/>
            <person name="Finn R."/>
            <person name="Kale V."/>
            <person name="Holt S."/>
            <person name="Cochrane G."/>
            <person name="Meng A."/>
            <person name="Brown T."/>
            <person name="Cohen L."/>
        </authorList>
    </citation>
    <scope>NUCLEOTIDE SEQUENCE</scope>
    <source>
        <strain evidence="10">CCMP645</strain>
    </source>
</reference>
<dbReference type="SUPFAM" id="SSF48225">
    <property type="entry name" value="Seven-hairpin glycosidases"/>
    <property type="match status" value="1"/>
</dbReference>
<evidence type="ECO:0000256" key="7">
    <source>
        <dbReference type="RuleBase" id="RU361193"/>
    </source>
</evidence>
<evidence type="ECO:0000256" key="6">
    <source>
        <dbReference type="PIRSR" id="PIRSR601382-2"/>
    </source>
</evidence>
<evidence type="ECO:0000256" key="3">
    <source>
        <dbReference type="ARBA" id="ARBA00022824"/>
    </source>
</evidence>
<feature type="active site" description="Proton donor" evidence="5">
    <location>
        <position position="366"/>
    </location>
</feature>
<proteinExistence type="inferred from homology"/>
<feature type="active site" evidence="5">
    <location>
        <position position="271"/>
    </location>
</feature>
<keyword evidence="4" id="KW-0325">Glycoprotein</keyword>
<feature type="signal peptide" evidence="9">
    <location>
        <begin position="1"/>
        <end position="16"/>
    </location>
</feature>
<dbReference type="GO" id="GO:0016020">
    <property type="term" value="C:membrane"/>
    <property type="evidence" value="ECO:0007669"/>
    <property type="project" value="InterPro"/>
</dbReference>
<keyword evidence="3" id="KW-0256">Endoplasmic reticulum</keyword>
<feature type="region of interest" description="Disordered" evidence="8">
    <location>
        <begin position="538"/>
        <end position="588"/>
    </location>
</feature>
<dbReference type="GO" id="GO:0005509">
    <property type="term" value="F:calcium ion binding"/>
    <property type="evidence" value="ECO:0007669"/>
    <property type="project" value="InterPro"/>
</dbReference>
<sequence length="1053" mass="111983">MLVATWLCTLLTPVSAQTTAQLMSATERLQLRENVREMFHHGYDAYMRYAFPHDELKPLSRSFTDSLVELGNAASPTREGYRGVALSLIDSLDTLAVLGNVSEFHWAVEWVGKHVSFDQDVEVSVFETNIRLLGGLLSAHMLAAGEAVGGAHVALEGYDGALLRLAVDLGDRLLVAFNGGCAQLPSAFVNLKGTPARDARREQCTAGVGTLLLEMGVLSRLSGDSKYEDAALCALRLLWSKRSKFDLLGNTLDVNTGTWRNAASGIGSGIDSFYEYLLKGYLVFGHAELFGMWNASYAAVLRHLKRGAWYGEANMHGGGSPHDFAQFDALSAFWPALQVLVGDVEQAASTHAAFHSLWRMFGALPERYDVRRKSLYAGAWAEVYPLRPELAESCYALYRATGNHSYLHMGAEMVRSLNSLARTDAGFAAISSVRRHTQDDHMASYFLAETLKYLYLLYDEDNFLHAPDSTFVFSTEAHIIPLSPRFSSDAAVTLHVDKMAVAQLRQLVASAGLSSADCVERHELRDRARQAQRKLQSVSRAAQHAQRAAHALPRPDEVACAADEPAARSVPRGGEAPRPPPQHAYTSPHGLALFRSDAGIRGQLDARTHLWAAAQAVPWHSEPMLHVVSHGGAVTLEWLLQSNGSLSFIGATHTLSLHAHAVADARARAAADVAASTEKRRLSATLSRPAGRATKRVEHERASVAAAALDGADTVGAAAAGECSGGADHSCGDDSGEEEPLVQVSAVLASSNFESRALAQLDLLREKAEVYVCASCDVDADAGMWRRARGKVLMMMHLASDASSCDVSTVVAAAAAHGAAALLLPADAVCAAVLSRTPPLAASAARWPTQWPASWQLPVAGRAACAAALGAASAHAHDVTLAARSLAHAPLPVLLLLPPAVSAIAAALPLGRVDACVLLGGRVLPLGEREALRRAGLAPHAVSALLLPRERGAALRLATRQNDAIDIFVARGSVHAEVSESSSAAVQTVVVGATGGSEAGGGAPSGVVRGCHRPDAEEDHSCTVHSDCGVAEEGCVSRKCSPHKFCFTPRKRS</sequence>
<dbReference type="PRINTS" id="PR00747">
    <property type="entry name" value="GLYHDRLASE47"/>
</dbReference>
<keyword evidence="9" id="KW-0732">Signal</keyword>
<feature type="active site" description="Proton donor" evidence="5">
    <location>
        <position position="127"/>
    </location>
</feature>
<comment type="cofactor">
    <cofactor evidence="6">
        <name>Ca(2+)</name>
        <dbReference type="ChEBI" id="CHEBI:29108"/>
    </cofactor>
</comment>
<evidence type="ECO:0000256" key="5">
    <source>
        <dbReference type="PIRSR" id="PIRSR601382-1"/>
    </source>
</evidence>
<dbReference type="PANTHER" id="PTHR45679">
    <property type="entry name" value="ER DEGRADATION-ENHANCING ALPHA-MANNOSIDASE-LIKE PROTEIN 2"/>
    <property type="match status" value="1"/>
</dbReference>
<dbReference type="AlphaFoldDB" id="A0A7S4EWE2"/>
<evidence type="ECO:0000313" key="10">
    <source>
        <dbReference type="EMBL" id="CAE0756811.1"/>
    </source>
</evidence>
<dbReference type="GO" id="GO:0044322">
    <property type="term" value="C:endoplasmic reticulum quality control compartment"/>
    <property type="evidence" value="ECO:0007669"/>
    <property type="project" value="GOC"/>
</dbReference>
<evidence type="ECO:0000256" key="8">
    <source>
        <dbReference type="SAM" id="MobiDB-lite"/>
    </source>
</evidence>
<keyword evidence="7" id="KW-0326">Glycosidase</keyword>
<feature type="active site" evidence="5">
    <location>
        <position position="389"/>
    </location>
</feature>
<organism evidence="10">
    <name type="scientific">Chrysotila carterae</name>
    <name type="common">Marine alga</name>
    <name type="synonym">Syracosphaera carterae</name>
    <dbReference type="NCBI Taxonomy" id="13221"/>
    <lineage>
        <taxon>Eukaryota</taxon>
        <taxon>Haptista</taxon>
        <taxon>Haptophyta</taxon>
        <taxon>Prymnesiophyceae</taxon>
        <taxon>Isochrysidales</taxon>
        <taxon>Isochrysidaceae</taxon>
        <taxon>Chrysotila</taxon>
    </lineage>
</organism>
<dbReference type="InterPro" id="IPR012341">
    <property type="entry name" value="6hp_glycosidase-like_sf"/>
</dbReference>
<keyword evidence="6" id="KW-0106">Calcium</keyword>
<comment type="similarity">
    <text evidence="2 7">Belongs to the glycosyl hydrolase 47 family.</text>
</comment>
<feature type="chain" id="PRO_5030873523" description="alpha-1,2-Mannosidase" evidence="9">
    <location>
        <begin position="17"/>
        <end position="1053"/>
    </location>
</feature>
<evidence type="ECO:0000256" key="2">
    <source>
        <dbReference type="ARBA" id="ARBA00007658"/>
    </source>
</evidence>
<accession>A0A7S4EWE2</accession>
<dbReference type="InterPro" id="IPR044674">
    <property type="entry name" value="EDEM1/2/3"/>
</dbReference>
<dbReference type="Gene3D" id="1.50.10.10">
    <property type="match status" value="1"/>
</dbReference>
<feature type="compositionally biased region" description="Low complexity" evidence="8">
    <location>
        <begin position="540"/>
        <end position="551"/>
    </location>
</feature>
<evidence type="ECO:0000256" key="9">
    <source>
        <dbReference type="SAM" id="SignalP"/>
    </source>
</evidence>
<dbReference type="Pfam" id="PF01532">
    <property type="entry name" value="Glyco_hydro_47"/>
    <property type="match status" value="1"/>
</dbReference>
<feature type="binding site" evidence="6">
    <location>
        <position position="475"/>
    </location>
    <ligand>
        <name>Ca(2+)</name>
        <dbReference type="ChEBI" id="CHEBI:29108"/>
    </ligand>
</feature>
<name>A0A7S4EWE2_CHRCT</name>
<dbReference type="PANTHER" id="PTHR45679:SF5">
    <property type="entry name" value="ER DEGRADATION-ENHANCING ALPHA-MANNOSIDASE-LIKE PROTEIN 1"/>
    <property type="match status" value="1"/>
</dbReference>
<keyword evidence="7" id="KW-0378">Hydrolase</keyword>
<dbReference type="GO" id="GO:1904380">
    <property type="term" value="P:endoplasmic reticulum mannose trimming"/>
    <property type="evidence" value="ECO:0007669"/>
    <property type="project" value="InterPro"/>
</dbReference>
<comment type="subcellular location">
    <subcellularLocation>
        <location evidence="1">Endoplasmic reticulum</location>
    </subcellularLocation>
</comment>
<dbReference type="InterPro" id="IPR036026">
    <property type="entry name" value="Seven-hairpin_glycosidases"/>
</dbReference>
<protein>
    <recommendedName>
        <fullName evidence="7">alpha-1,2-Mannosidase</fullName>
        <ecNumber evidence="7">3.2.1.-</ecNumber>
    </recommendedName>
</protein>
<keyword evidence="6" id="KW-0479">Metal-binding</keyword>
<evidence type="ECO:0000256" key="4">
    <source>
        <dbReference type="ARBA" id="ARBA00023180"/>
    </source>
</evidence>
<evidence type="ECO:0000256" key="1">
    <source>
        <dbReference type="ARBA" id="ARBA00004240"/>
    </source>
</evidence>
<dbReference type="GO" id="GO:0005975">
    <property type="term" value="P:carbohydrate metabolic process"/>
    <property type="evidence" value="ECO:0007669"/>
    <property type="project" value="InterPro"/>
</dbReference>
<dbReference type="InterPro" id="IPR001382">
    <property type="entry name" value="Glyco_hydro_47"/>
</dbReference>
<dbReference type="EC" id="3.2.1.-" evidence="7"/>